<evidence type="ECO:0000256" key="9">
    <source>
        <dbReference type="PROSITE-ProRule" id="PRU00339"/>
    </source>
</evidence>
<dbReference type="PRINTS" id="PR00344">
    <property type="entry name" value="BCTRLSENSOR"/>
</dbReference>
<evidence type="ECO:0000256" key="10">
    <source>
        <dbReference type="SAM" id="Coils"/>
    </source>
</evidence>
<dbReference type="PROSITE" id="PS50005">
    <property type="entry name" value="TPR"/>
    <property type="match status" value="2"/>
</dbReference>
<keyword evidence="11" id="KW-0472">Membrane</keyword>
<dbReference type="GO" id="GO:0007234">
    <property type="term" value="P:osmosensory signaling via phosphorelay pathway"/>
    <property type="evidence" value="ECO:0007669"/>
    <property type="project" value="TreeGrafter"/>
</dbReference>
<keyword evidence="11" id="KW-0812">Transmembrane</keyword>
<dbReference type="GO" id="GO:0000156">
    <property type="term" value="F:phosphorelay response regulator activity"/>
    <property type="evidence" value="ECO:0007669"/>
    <property type="project" value="TreeGrafter"/>
</dbReference>
<feature type="transmembrane region" description="Helical" evidence="11">
    <location>
        <begin position="560"/>
        <end position="582"/>
    </location>
</feature>
<feature type="repeat" description="TPR" evidence="9">
    <location>
        <begin position="275"/>
        <end position="308"/>
    </location>
</feature>
<dbReference type="SMART" id="SM00387">
    <property type="entry name" value="HATPase_c"/>
    <property type="match status" value="1"/>
</dbReference>
<evidence type="ECO:0000256" key="4">
    <source>
        <dbReference type="ARBA" id="ARBA00022679"/>
    </source>
</evidence>
<reference evidence="13" key="1">
    <citation type="submission" date="2021-01" db="EMBL/GenBank/DDBJ databases">
        <title>Marivirga aurantiaca sp. nov., isolated from intertidal surface sediments.</title>
        <authorList>
            <person name="Zhang M."/>
        </authorList>
    </citation>
    <scope>NUCLEOTIDE SEQUENCE</scope>
    <source>
        <strain evidence="13">S37H4</strain>
    </source>
</reference>
<dbReference type="InterPro" id="IPR036890">
    <property type="entry name" value="HATPase_C_sf"/>
</dbReference>
<evidence type="ECO:0000256" key="5">
    <source>
        <dbReference type="ARBA" id="ARBA00022741"/>
    </source>
</evidence>
<comment type="catalytic activity">
    <reaction evidence="1">
        <text>ATP + protein L-histidine = ADP + protein N-phospho-L-histidine.</text>
        <dbReference type="EC" id="2.7.13.3"/>
    </reaction>
</comment>
<dbReference type="InterPro" id="IPR019734">
    <property type="entry name" value="TPR_rpt"/>
</dbReference>
<dbReference type="CDD" id="cd00075">
    <property type="entry name" value="HATPase"/>
    <property type="match status" value="1"/>
</dbReference>
<name>A0A935C764_9BACT</name>
<keyword evidence="11" id="KW-1133">Transmembrane helix</keyword>
<dbReference type="InterPro" id="IPR003594">
    <property type="entry name" value="HATPase_dom"/>
</dbReference>
<dbReference type="SUPFAM" id="SSF47384">
    <property type="entry name" value="Homodimeric domain of signal transducing histidine kinase"/>
    <property type="match status" value="1"/>
</dbReference>
<dbReference type="SUPFAM" id="SSF48452">
    <property type="entry name" value="TPR-like"/>
    <property type="match status" value="2"/>
</dbReference>
<keyword evidence="10" id="KW-0175">Coiled coil</keyword>
<evidence type="ECO:0000256" key="1">
    <source>
        <dbReference type="ARBA" id="ARBA00000085"/>
    </source>
</evidence>
<dbReference type="SMART" id="SM00388">
    <property type="entry name" value="HisKA"/>
    <property type="match status" value="1"/>
</dbReference>
<dbReference type="AlphaFoldDB" id="A0A935C764"/>
<evidence type="ECO:0000256" key="6">
    <source>
        <dbReference type="ARBA" id="ARBA00022777"/>
    </source>
</evidence>
<dbReference type="SUPFAM" id="SSF55874">
    <property type="entry name" value="ATPase domain of HSP90 chaperone/DNA topoisomerase II/histidine kinase"/>
    <property type="match status" value="1"/>
</dbReference>
<dbReference type="InterPro" id="IPR050351">
    <property type="entry name" value="BphY/WalK/GraS-like"/>
</dbReference>
<dbReference type="PANTHER" id="PTHR42878:SF7">
    <property type="entry name" value="SENSOR HISTIDINE KINASE GLRK"/>
    <property type="match status" value="1"/>
</dbReference>
<dbReference type="EC" id="2.7.13.3" evidence="2"/>
<keyword evidence="6 13" id="KW-0418">Kinase</keyword>
<keyword evidence="4" id="KW-0808">Transferase</keyword>
<feature type="coiled-coil region" evidence="10">
    <location>
        <begin position="510"/>
        <end position="546"/>
    </location>
</feature>
<dbReference type="Proteomes" id="UP000611723">
    <property type="component" value="Unassembled WGS sequence"/>
</dbReference>
<keyword evidence="7" id="KW-0067">ATP-binding</keyword>
<dbReference type="Gene3D" id="1.10.287.130">
    <property type="match status" value="1"/>
</dbReference>
<dbReference type="Gene3D" id="1.25.40.10">
    <property type="entry name" value="Tetratricopeptide repeat domain"/>
    <property type="match status" value="2"/>
</dbReference>
<protein>
    <recommendedName>
        <fullName evidence="2">histidine kinase</fullName>
        <ecNumber evidence="2">2.7.13.3</ecNumber>
    </recommendedName>
</protein>
<keyword evidence="3" id="KW-0597">Phosphoprotein</keyword>
<evidence type="ECO:0000256" key="7">
    <source>
        <dbReference type="ARBA" id="ARBA00022840"/>
    </source>
</evidence>
<dbReference type="InterPro" id="IPR004358">
    <property type="entry name" value="Sig_transdc_His_kin-like_C"/>
</dbReference>
<keyword evidence="14" id="KW-1185">Reference proteome</keyword>
<feature type="coiled-coil region" evidence="10">
    <location>
        <begin position="582"/>
        <end position="616"/>
    </location>
</feature>
<gene>
    <name evidence="13" type="ORF">JKA74_07215</name>
</gene>
<evidence type="ECO:0000256" key="2">
    <source>
        <dbReference type="ARBA" id="ARBA00012438"/>
    </source>
</evidence>
<dbReference type="PANTHER" id="PTHR42878">
    <property type="entry name" value="TWO-COMPONENT HISTIDINE KINASE"/>
    <property type="match status" value="1"/>
</dbReference>
<comment type="caution">
    <text evidence="13">The sequence shown here is derived from an EMBL/GenBank/DDBJ whole genome shotgun (WGS) entry which is preliminary data.</text>
</comment>
<dbReference type="EMBL" id="JAEQBW010000002">
    <property type="protein sequence ID" value="MBK6264821.1"/>
    <property type="molecule type" value="Genomic_DNA"/>
</dbReference>
<proteinExistence type="predicted"/>
<keyword evidence="5" id="KW-0547">Nucleotide-binding</keyword>
<evidence type="ECO:0000313" key="14">
    <source>
        <dbReference type="Proteomes" id="UP000611723"/>
    </source>
</evidence>
<feature type="repeat" description="TPR" evidence="9">
    <location>
        <begin position="475"/>
        <end position="508"/>
    </location>
</feature>
<dbReference type="Gene3D" id="3.30.565.10">
    <property type="entry name" value="Histidine kinase-like ATPase, C-terminal domain"/>
    <property type="match status" value="1"/>
</dbReference>
<feature type="transmembrane region" description="Helical" evidence="11">
    <location>
        <begin position="9"/>
        <end position="28"/>
    </location>
</feature>
<dbReference type="CDD" id="cd00082">
    <property type="entry name" value="HisKA"/>
    <property type="match status" value="1"/>
</dbReference>
<dbReference type="Pfam" id="PF02518">
    <property type="entry name" value="HATPase_c"/>
    <property type="match status" value="1"/>
</dbReference>
<dbReference type="PROSITE" id="PS50109">
    <property type="entry name" value="HIS_KIN"/>
    <property type="match status" value="1"/>
</dbReference>
<evidence type="ECO:0000256" key="11">
    <source>
        <dbReference type="SAM" id="Phobius"/>
    </source>
</evidence>
<organism evidence="13 14">
    <name type="scientific">Marivirga aurantiaca</name>
    <dbReference type="NCBI Taxonomy" id="2802615"/>
    <lineage>
        <taxon>Bacteria</taxon>
        <taxon>Pseudomonadati</taxon>
        <taxon>Bacteroidota</taxon>
        <taxon>Cytophagia</taxon>
        <taxon>Cytophagales</taxon>
        <taxon>Marivirgaceae</taxon>
        <taxon>Marivirga</taxon>
    </lineage>
</organism>
<dbReference type="InterPro" id="IPR011990">
    <property type="entry name" value="TPR-like_helical_dom_sf"/>
</dbReference>
<dbReference type="InterPro" id="IPR005467">
    <property type="entry name" value="His_kinase_dom"/>
</dbReference>
<keyword evidence="8" id="KW-0902">Two-component regulatory system</keyword>
<evidence type="ECO:0000313" key="13">
    <source>
        <dbReference type="EMBL" id="MBK6264821.1"/>
    </source>
</evidence>
<sequence>MRERDLHSFSIRIIFLSAILIMVSWGIMAQNPPQTLNDSILYYIQQAESSWHKDIQKASESAEKAYFLSKKTNSPYLITEAIAQYGISFYSNSEYDSAEIYYDSAYQIALKHNLYSSIYLTLKSAALGKKSYYFKIIELVDTQYPLLMEGDSNKVNLLLSQLSATLEIGRSQKADSIIKIIERDFSGKTSDSHALKILNLKGKYYSQTADYTKSDSIIKYLIPFYQSSGDLMDEGKAYLILAENAMSISNYDESMQYLIMARKLYERLSYQFGIATTKMMTGSLYSYLSDYNEAFTYLFEALEYFEENENLNEIQKIYYELGWILHLENLNDRARNYLSKSIKISRQIKNYISLGDTHNAFGSLYLNMKQNDSALIHFDRAIHYFSKTGNMKSLAASKFNKAIVLEKKGQNQNALVLYRETYQVDKKLGNTLGKTEGEYALGEFFRKNNIQDSAHFYLEMGEKNAETLSDKSLLLKIYKSQAAFYTQTNNYPQANSYLQKAMNLQDELFIKEKELQLAALETSYDLKNKEKELDLLTLQMDNNAKTIALNNKKIQSQNNLLIGLSIGILLLLLLSYIIYRYLQVKTRNNEKLKKLNKEIQEKQEEILTQSEELQASNQFINEMNALLEKKVIERTTALQRAHTELDKFFYRASHDFRGPLTTMMGLVEVSRLTTTDPSVASIFDNVDVTAKKLDKMVRKLQSVSFLSDYQELPDPDPIHLDEFLKFTVEKFTTEHIHKKLKFKVKNSAPKQICFYTTFLEICLHNLIENSITFNYNETIVINIDLWLEKEHLHLTVSDNGHGIPAELQENIFEMFEKSSHISKGNGLGLYLVKKVVNKLNGYIRLESSDKEGSIFHLEFPLFDKPASDKPTS</sequence>
<dbReference type="InterPro" id="IPR036097">
    <property type="entry name" value="HisK_dim/P_sf"/>
</dbReference>
<evidence type="ECO:0000256" key="3">
    <source>
        <dbReference type="ARBA" id="ARBA00022553"/>
    </source>
</evidence>
<dbReference type="SMART" id="SM00028">
    <property type="entry name" value="TPR"/>
    <property type="match status" value="7"/>
</dbReference>
<accession>A0A935C764</accession>
<dbReference type="GO" id="GO:0000155">
    <property type="term" value="F:phosphorelay sensor kinase activity"/>
    <property type="evidence" value="ECO:0007669"/>
    <property type="project" value="InterPro"/>
</dbReference>
<evidence type="ECO:0000256" key="8">
    <source>
        <dbReference type="ARBA" id="ARBA00023012"/>
    </source>
</evidence>
<keyword evidence="9" id="KW-0802">TPR repeat</keyword>
<dbReference type="GO" id="GO:0005524">
    <property type="term" value="F:ATP binding"/>
    <property type="evidence" value="ECO:0007669"/>
    <property type="project" value="UniProtKB-KW"/>
</dbReference>
<evidence type="ECO:0000259" key="12">
    <source>
        <dbReference type="PROSITE" id="PS50109"/>
    </source>
</evidence>
<dbReference type="RefSeq" id="WP_201430487.1">
    <property type="nucleotide sequence ID" value="NZ_JAEQBW010000002.1"/>
</dbReference>
<dbReference type="GO" id="GO:0030295">
    <property type="term" value="F:protein kinase activator activity"/>
    <property type="evidence" value="ECO:0007669"/>
    <property type="project" value="TreeGrafter"/>
</dbReference>
<feature type="domain" description="Histidine kinase" evidence="12">
    <location>
        <begin position="651"/>
        <end position="863"/>
    </location>
</feature>
<dbReference type="InterPro" id="IPR003661">
    <property type="entry name" value="HisK_dim/P_dom"/>
</dbReference>